<reference evidence="2" key="1">
    <citation type="journal article" date="2019" name="Int. J. Syst. Evol. Microbiol.">
        <title>The Global Catalogue of Microorganisms (GCM) 10K type strain sequencing project: providing services to taxonomists for standard genome sequencing and annotation.</title>
        <authorList>
            <consortium name="The Broad Institute Genomics Platform"/>
            <consortium name="The Broad Institute Genome Sequencing Center for Infectious Disease"/>
            <person name="Wu L."/>
            <person name="Ma J."/>
        </authorList>
    </citation>
    <scope>NUCLEOTIDE SEQUENCE [LARGE SCALE GENOMIC DNA]</scope>
    <source>
        <strain evidence="2">CGMCC 1.16306</strain>
    </source>
</reference>
<organism evidence="1 2">
    <name type="scientific">Camelliibacillus cellulosilyticus</name>
    <dbReference type="NCBI Taxonomy" id="2174486"/>
    <lineage>
        <taxon>Bacteria</taxon>
        <taxon>Bacillati</taxon>
        <taxon>Bacillota</taxon>
        <taxon>Bacilli</taxon>
        <taxon>Bacillales</taxon>
        <taxon>Sporolactobacillaceae</taxon>
        <taxon>Camelliibacillus</taxon>
    </lineage>
</organism>
<dbReference type="EMBL" id="JBHSFW010000015">
    <property type="protein sequence ID" value="MFC4620061.1"/>
    <property type="molecule type" value="Genomic_DNA"/>
</dbReference>
<evidence type="ECO:0000313" key="1">
    <source>
        <dbReference type="EMBL" id="MFC4620061.1"/>
    </source>
</evidence>
<comment type="caution">
    <text evidence="1">The sequence shown here is derived from an EMBL/GenBank/DDBJ whole genome shotgun (WGS) entry which is preliminary data.</text>
</comment>
<gene>
    <name evidence="1" type="ORF">ACFO4N_15215</name>
</gene>
<keyword evidence="2" id="KW-1185">Reference proteome</keyword>
<sequence>MYYQQMPADVYVNPLSDRGFGYQQLMPLLGMGSNIAQTMGYGNVGTMLGYANQLMGKIPSNSLFGLGNHPGFGLFGQSANQPNLNNGQTFWPFNFPLNNNFPFGSSGYFPGNGYPGTSNFGNMPGTFF</sequence>
<name>A0ABV9GS35_9BACL</name>
<dbReference type="Proteomes" id="UP001596022">
    <property type="component" value="Unassembled WGS sequence"/>
</dbReference>
<accession>A0ABV9GS35</accession>
<protein>
    <submittedName>
        <fullName evidence="1">Uncharacterized protein</fullName>
    </submittedName>
</protein>
<dbReference type="RefSeq" id="WP_376847152.1">
    <property type="nucleotide sequence ID" value="NZ_JBHSFW010000015.1"/>
</dbReference>
<proteinExistence type="predicted"/>
<evidence type="ECO:0000313" key="2">
    <source>
        <dbReference type="Proteomes" id="UP001596022"/>
    </source>
</evidence>